<dbReference type="PROSITE" id="PS51532">
    <property type="entry name" value="PITH"/>
    <property type="match status" value="1"/>
</dbReference>
<name>A0AAV9XSZ7_9CRYT</name>
<sequence length="204" mass="22833">MPGEHGQGCGCREESETAGGKDLLSCIDKDRIYALNELNVGSCKNIFRVYSDRLSDNFVCESQHDDPELMLFVPFSSPCSISSITIIGGDYGTSPSKVKIYINNENIDFSTVDELEPTQSLDLIEDFCGVIEHNLKANKFQNVNYIVLHFPTAINSDQTKIYYIQLKGKATKYQRKAVSAVYESKPNISDHKNTLESQNLFGIK</sequence>
<dbReference type="Gene3D" id="2.60.120.470">
    <property type="entry name" value="PITH domain"/>
    <property type="match status" value="1"/>
</dbReference>
<organism evidence="3 4">
    <name type="scientific">Cryptosporidium xiaoi</name>
    <dbReference type="NCBI Taxonomy" id="659607"/>
    <lineage>
        <taxon>Eukaryota</taxon>
        <taxon>Sar</taxon>
        <taxon>Alveolata</taxon>
        <taxon>Apicomplexa</taxon>
        <taxon>Conoidasida</taxon>
        <taxon>Coccidia</taxon>
        <taxon>Eucoccidiorida</taxon>
        <taxon>Eimeriorina</taxon>
        <taxon>Cryptosporidiidae</taxon>
        <taxon>Cryptosporidium</taxon>
    </lineage>
</organism>
<dbReference type="SUPFAM" id="SSF49785">
    <property type="entry name" value="Galactose-binding domain-like"/>
    <property type="match status" value="1"/>
</dbReference>
<dbReference type="PANTHER" id="PTHR12175">
    <property type="entry name" value="AD039 HT014 THIOREDOXIN FAMILY TRP26"/>
    <property type="match status" value="1"/>
</dbReference>
<feature type="domain" description="PITH" evidence="2">
    <location>
        <begin position="12"/>
        <end position="186"/>
    </location>
</feature>
<dbReference type="Pfam" id="PF06201">
    <property type="entry name" value="PITH"/>
    <property type="match status" value="1"/>
</dbReference>
<comment type="caution">
    <text evidence="3">The sequence shown here is derived from an EMBL/GenBank/DDBJ whole genome shotgun (WGS) entry which is preliminary data.</text>
</comment>
<gene>
    <name evidence="3" type="ORF">RS030_91513</name>
</gene>
<dbReference type="InterPro" id="IPR008979">
    <property type="entry name" value="Galactose-bd-like_sf"/>
</dbReference>
<evidence type="ECO:0000259" key="2">
    <source>
        <dbReference type="PROSITE" id="PS51532"/>
    </source>
</evidence>
<dbReference type="InterPro" id="IPR045099">
    <property type="entry name" value="PITH1-like"/>
</dbReference>
<dbReference type="GO" id="GO:0005737">
    <property type="term" value="C:cytoplasm"/>
    <property type="evidence" value="ECO:0007669"/>
    <property type="project" value="UniProtKB-ARBA"/>
</dbReference>
<dbReference type="AlphaFoldDB" id="A0AAV9XSZ7"/>
<dbReference type="InterPro" id="IPR037047">
    <property type="entry name" value="PITH_dom_sf"/>
</dbReference>
<keyword evidence="4" id="KW-1185">Reference proteome</keyword>
<comment type="similarity">
    <text evidence="1">Belongs to the PITHD1 family.</text>
</comment>
<evidence type="ECO:0000313" key="3">
    <source>
        <dbReference type="EMBL" id="KAK6587593.1"/>
    </source>
</evidence>
<evidence type="ECO:0000313" key="4">
    <source>
        <dbReference type="Proteomes" id="UP001311799"/>
    </source>
</evidence>
<dbReference type="InterPro" id="IPR010400">
    <property type="entry name" value="PITH_dom"/>
</dbReference>
<evidence type="ECO:0000256" key="1">
    <source>
        <dbReference type="ARBA" id="ARBA00025788"/>
    </source>
</evidence>
<proteinExistence type="inferred from homology"/>
<dbReference type="Proteomes" id="UP001311799">
    <property type="component" value="Unassembled WGS sequence"/>
</dbReference>
<dbReference type="EMBL" id="JAWDEY010000037">
    <property type="protein sequence ID" value="KAK6587593.1"/>
    <property type="molecule type" value="Genomic_DNA"/>
</dbReference>
<accession>A0AAV9XSZ7</accession>
<protein>
    <recommendedName>
        <fullName evidence="2">PITH domain-containing protein</fullName>
    </recommendedName>
</protein>
<reference evidence="3 4" key="1">
    <citation type="submission" date="2023-10" db="EMBL/GenBank/DDBJ databases">
        <title>Comparative genomics analysis reveals potential genetic determinants of host preference in Cryptosporidium xiaoi.</title>
        <authorList>
            <person name="Xiao L."/>
            <person name="Li J."/>
        </authorList>
    </citation>
    <scope>NUCLEOTIDE SEQUENCE [LARGE SCALE GENOMIC DNA]</scope>
    <source>
        <strain evidence="3 4">52996</strain>
    </source>
</reference>
<dbReference type="PANTHER" id="PTHR12175:SF1">
    <property type="entry name" value="PITH DOMAIN-CONTAINING PROTEIN 1"/>
    <property type="match status" value="1"/>
</dbReference>